<feature type="non-terminal residue" evidence="7">
    <location>
        <position position="1"/>
    </location>
</feature>
<accession>A0AAD5DFG4</accession>
<dbReference type="AlphaFoldDB" id="A0AAD5DFG4"/>
<dbReference type="Gene3D" id="1.10.601.10">
    <property type="entry name" value="RNA Polymerase Primary Sigma Factor"/>
    <property type="match status" value="1"/>
</dbReference>
<feature type="domain" description="RNA polymerase sigma-70" evidence="6">
    <location>
        <begin position="245"/>
        <end position="271"/>
    </location>
</feature>
<keyword evidence="5" id="KW-0804">Transcription</keyword>
<comment type="caution">
    <text evidence="7">The sequence shown here is derived from an EMBL/GenBank/DDBJ whole genome shotgun (WGS) entry which is preliminary data.</text>
</comment>
<evidence type="ECO:0000256" key="1">
    <source>
        <dbReference type="ARBA" id="ARBA00007788"/>
    </source>
</evidence>
<dbReference type="InterPro" id="IPR007627">
    <property type="entry name" value="RNA_pol_sigma70_r2"/>
</dbReference>
<organism evidence="7 8">
    <name type="scientific">Chlorella ohadii</name>
    <dbReference type="NCBI Taxonomy" id="2649997"/>
    <lineage>
        <taxon>Eukaryota</taxon>
        <taxon>Viridiplantae</taxon>
        <taxon>Chlorophyta</taxon>
        <taxon>core chlorophytes</taxon>
        <taxon>Trebouxiophyceae</taxon>
        <taxon>Chlorellales</taxon>
        <taxon>Chlorellaceae</taxon>
        <taxon>Chlorella clade</taxon>
        <taxon>Chlorella</taxon>
    </lineage>
</organism>
<keyword evidence="3" id="KW-0731">Sigma factor</keyword>
<dbReference type="GO" id="GO:0003677">
    <property type="term" value="F:DNA binding"/>
    <property type="evidence" value="ECO:0007669"/>
    <property type="project" value="UniProtKB-KW"/>
</dbReference>
<dbReference type="InterPro" id="IPR000943">
    <property type="entry name" value="RNA_pol_sigma70"/>
</dbReference>
<dbReference type="NCBIfam" id="TIGR02937">
    <property type="entry name" value="sigma70-ECF"/>
    <property type="match status" value="1"/>
</dbReference>
<dbReference type="SUPFAM" id="SSF88659">
    <property type="entry name" value="Sigma3 and sigma4 domains of RNA polymerase sigma factors"/>
    <property type="match status" value="2"/>
</dbReference>
<dbReference type="PROSITE" id="PS00716">
    <property type="entry name" value="SIGMA70_2"/>
    <property type="match status" value="1"/>
</dbReference>
<dbReference type="Gene3D" id="1.10.10.10">
    <property type="entry name" value="Winged helix-like DNA-binding domain superfamily/Winged helix DNA-binding domain"/>
    <property type="match status" value="2"/>
</dbReference>
<dbReference type="Pfam" id="PF04545">
    <property type="entry name" value="Sigma70_r4"/>
    <property type="match status" value="1"/>
</dbReference>
<dbReference type="InterPro" id="IPR050239">
    <property type="entry name" value="Sigma-70_RNA_pol_init_factors"/>
</dbReference>
<dbReference type="Proteomes" id="UP001205105">
    <property type="component" value="Unassembled WGS sequence"/>
</dbReference>
<dbReference type="PIRSF" id="PIRSF000770">
    <property type="entry name" value="RNA_pol_sigma-SigE/K"/>
    <property type="match status" value="1"/>
</dbReference>
<evidence type="ECO:0000256" key="5">
    <source>
        <dbReference type="ARBA" id="ARBA00023163"/>
    </source>
</evidence>
<gene>
    <name evidence="7" type="ORF">COHA_009061</name>
</gene>
<dbReference type="SUPFAM" id="SSF88946">
    <property type="entry name" value="Sigma2 domain of RNA polymerase sigma factors"/>
    <property type="match status" value="1"/>
</dbReference>
<dbReference type="CDD" id="cd06171">
    <property type="entry name" value="Sigma70_r4"/>
    <property type="match status" value="1"/>
</dbReference>
<keyword evidence="2" id="KW-0805">Transcription regulation</keyword>
<dbReference type="PANTHER" id="PTHR30603">
    <property type="entry name" value="RNA POLYMERASE SIGMA FACTOR RPO"/>
    <property type="match status" value="1"/>
</dbReference>
<dbReference type="GO" id="GO:0016987">
    <property type="term" value="F:sigma factor activity"/>
    <property type="evidence" value="ECO:0007669"/>
    <property type="project" value="UniProtKB-KW"/>
</dbReference>
<comment type="similarity">
    <text evidence="1">Belongs to the sigma-70 factor family.</text>
</comment>
<name>A0AAD5DFG4_9CHLO</name>
<keyword evidence="8" id="KW-1185">Reference proteome</keyword>
<evidence type="ECO:0000313" key="7">
    <source>
        <dbReference type="EMBL" id="KAI7837062.1"/>
    </source>
</evidence>
<dbReference type="InterPro" id="IPR007630">
    <property type="entry name" value="RNA_pol_sigma70_r4"/>
</dbReference>
<dbReference type="GO" id="GO:0006352">
    <property type="term" value="P:DNA-templated transcription initiation"/>
    <property type="evidence" value="ECO:0007669"/>
    <property type="project" value="InterPro"/>
</dbReference>
<evidence type="ECO:0000256" key="2">
    <source>
        <dbReference type="ARBA" id="ARBA00023015"/>
    </source>
</evidence>
<dbReference type="Pfam" id="PF04542">
    <property type="entry name" value="Sigma70_r2"/>
    <property type="match status" value="1"/>
</dbReference>
<evidence type="ECO:0000259" key="6">
    <source>
        <dbReference type="PROSITE" id="PS00716"/>
    </source>
</evidence>
<evidence type="ECO:0000256" key="4">
    <source>
        <dbReference type="ARBA" id="ARBA00023125"/>
    </source>
</evidence>
<evidence type="ECO:0000256" key="3">
    <source>
        <dbReference type="ARBA" id="ARBA00023082"/>
    </source>
</evidence>
<dbReference type="InterPro" id="IPR013324">
    <property type="entry name" value="RNA_pol_sigma_r3/r4-like"/>
</dbReference>
<protein>
    <recommendedName>
        <fullName evidence="6">RNA polymerase sigma-70 domain-containing protein</fullName>
    </recommendedName>
</protein>
<dbReference type="PANTHER" id="PTHR30603:SF47">
    <property type="entry name" value="RNA POLYMERASE SIGMA FACTOR SIGD, CHLOROPLASTIC"/>
    <property type="match status" value="1"/>
</dbReference>
<dbReference type="InterPro" id="IPR014284">
    <property type="entry name" value="RNA_pol_sigma-70_dom"/>
</dbReference>
<proteinExistence type="inferred from homology"/>
<keyword evidence="4" id="KW-0238">DNA-binding</keyword>
<dbReference type="EMBL" id="JADXDR010000165">
    <property type="protein sequence ID" value="KAI7837062.1"/>
    <property type="molecule type" value="Genomic_DNA"/>
</dbReference>
<dbReference type="InterPro" id="IPR036388">
    <property type="entry name" value="WH-like_DNA-bd_sf"/>
</dbReference>
<dbReference type="InterPro" id="IPR013325">
    <property type="entry name" value="RNA_pol_sigma_r2"/>
</dbReference>
<reference evidence="7" key="1">
    <citation type="submission" date="2020-11" db="EMBL/GenBank/DDBJ databases">
        <title>Chlorella ohadii genome sequencing and assembly.</title>
        <authorList>
            <person name="Murik O."/>
            <person name="Treves H."/>
            <person name="Kedem I."/>
            <person name="Shotland Y."/>
            <person name="Kaplan A."/>
        </authorList>
    </citation>
    <scope>NUCLEOTIDE SEQUENCE</scope>
    <source>
        <strain evidence="7">1</strain>
    </source>
</reference>
<dbReference type="PRINTS" id="PR00046">
    <property type="entry name" value="SIGMA70FCT"/>
</dbReference>
<sequence length="284" mass="31940">EAAQAFKAAHRRLPSEGEWAEAAGLGGEVHAAAKLREKLALGLQAREHMVNCNMRLVVSIAKKYHGRGLSLQDLVAEGMVGLQRGVDKFDPAKGFKFSTYAHWWIRQAVTRAISDQARVVRLPVHLHEAMAKVRRTEQALFEELGATPSPHAVAQRSGIPYPKLMALYKSFRAPTSRDVGSQLGEEEKSPGEQWIEEDIEEEDPAELAHHRMMKEDLNHVLLTLSERECGIIKMRYGLDDGEEKTLEEVGKAFNVTRERIRQIEAKAIRKLRSPSRIGQMLYSS</sequence>
<evidence type="ECO:0000313" key="8">
    <source>
        <dbReference type="Proteomes" id="UP001205105"/>
    </source>
</evidence>